<keyword evidence="3 9" id="KW-0479">Metal-binding</keyword>
<dbReference type="InterPro" id="IPR034291">
    <property type="entry name" value="TMP_synthase"/>
</dbReference>
<dbReference type="InterPro" id="IPR022998">
    <property type="entry name" value="ThiamineP_synth_TenI"/>
</dbReference>
<dbReference type="HAMAP" id="MF_00097">
    <property type="entry name" value="TMP_synthase"/>
    <property type="match status" value="1"/>
</dbReference>
<evidence type="ECO:0000256" key="1">
    <source>
        <dbReference type="ARBA" id="ARBA00005165"/>
    </source>
</evidence>
<dbReference type="InterPro" id="IPR013785">
    <property type="entry name" value="Aldolase_TIM"/>
</dbReference>
<sequence>MTRLRGLYAITAPELTPGKELLTACAQALAGGARLLQYRDKQASPALRLARARQLRELTHAHNALFLINDDPALALACQADGVHLGQGDTPLSEAREMLGAEAIIGITCHASLALAEQAMAEGADYVAFGRFFHSYTKPGAPAATVELLQQARSAIALPRVAIGGVNADNAPALINAGADMLAVVHALFGAQDIHAAARQLAELF</sequence>
<comment type="catalytic activity">
    <reaction evidence="7 9 10">
        <text>2-(2-carboxy-4-methylthiazol-5-yl)ethyl phosphate + 4-amino-2-methyl-5-(diphosphooxymethyl)pyrimidine + 2 H(+) = thiamine phosphate + CO2 + diphosphate</text>
        <dbReference type="Rhea" id="RHEA:47848"/>
        <dbReference type="ChEBI" id="CHEBI:15378"/>
        <dbReference type="ChEBI" id="CHEBI:16526"/>
        <dbReference type="ChEBI" id="CHEBI:33019"/>
        <dbReference type="ChEBI" id="CHEBI:37575"/>
        <dbReference type="ChEBI" id="CHEBI:57841"/>
        <dbReference type="ChEBI" id="CHEBI:62890"/>
        <dbReference type="EC" id="2.5.1.3"/>
    </reaction>
</comment>
<keyword evidence="5 9" id="KW-0784">Thiamine biosynthesis</keyword>
<comment type="caution">
    <text evidence="9">Lacks conserved residue(s) required for the propagation of feature annotation.</text>
</comment>
<dbReference type="InterPro" id="IPR036206">
    <property type="entry name" value="ThiamineP_synth_sf"/>
</dbReference>
<evidence type="ECO:0000256" key="4">
    <source>
        <dbReference type="ARBA" id="ARBA00022842"/>
    </source>
</evidence>
<accession>A0ABT0EA28</accession>
<comment type="similarity">
    <text evidence="9 10">Belongs to the thiamine-phosphate synthase family.</text>
</comment>
<dbReference type="RefSeq" id="WP_246953478.1">
    <property type="nucleotide sequence ID" value="NZ_JALKII010000011.1"/>
</dbReference>
<comment type="cofactor">
    <cofactor evidence="9">
        <name>Mg(2+)</name>
        <dbReference type="ChEBI" id="CHEBI:18420"/>
    </cofactor>
    <text evidence="9">Binds 1 Mg(2+) ion per subunit.</text>
</comment>
<evidence type="ECO:0000256" key="5">
    <source>
        <dbReference type="ARBA" id="ARBA00022977"/>
    </source>
</evidence>
<evidence type="ECO:0000256" key="7">
    <source>
        <dbReference type="ARBA" id="ARBA00047851"/>
    </source>
</evidence>
<evidence type="ECO:0000256" key="11">
    <source>
        <dbReference type="RuleBase" id="RU004253"/>
    </source>
</evidence>
<feature type="binding site" evidence="9">
    <location>
        <position position="165"/>
    </location>
    <ligand>
        <name>2-[(2R,5Z)-2-carboxy-4-methylthiazol-5(2H)-ylidene]ethyl phosphate</name>
        <dbReference type="ChEBI" id="CHEBI:62899"/>
    </ligand>
</feature>
<dbReference type="Proteomes" id="UP001165524">
    <property type="component" value="Unassembled WGS sequence"/>
</dbReference>
<dbReference type="Gene3D" id="3.20.20.70">
    <property type="entry name" value="Aldolase class I"/>
    <property type="match status" value="1"/>
</dbReference>
<keyword evidence="4 9" id="KW-0460">Magnesium</keyword>
<feature type="binding site" evidence="9">
    <location>
        <position position="89"/>
    </location>
    <ligand>
        <name>Mg(2+)</name>
        <dbReference type="ChEBI" id="CHEBI:18420"/>
    </ligand>
</feature>
<dbReference type="PANTHER" id="PTHR20857:SF15">
    <property type="entry name" value="THIAMINE-PHOSPHATE SYNTHASE"/>
    <property type="match status" value="1"/>
</dbReference>
<evidence type="ECO:0000256" key="2">
    <source>
        <dbReference type="ARBA" id="ARBA00022679"/>
    </source>
</evidence>
<protein>
    <recommendedName>
        <fullName evidence="9">Thiamine-phosphate synthase</fullName>
        <shortName evidence="9">TP synthase</shortName>
        <shortName evidence="9">TPS</shortName>
        <ecNumber evidence="9">2.5.1.3</ecNumber>
    </recommendedName>
    <alternativeName>
        <fullName evidence="9">Thiamine-phosphate pyrophosphorylase</fullName>
        <shortName evidence="9">TMP pyrophosphorylase</shortName>
        <shortName evidence="9">TMP-PPase</shortName>
    </alternativeName>
</protein>
<dbReference type="NCBIfam" id="TIGR00693">
    <property type="entry name" value="thiE"/>
    <property type="match status" value="1"/>
</dbReference>
<comment type="function">
    <text evidence="9">Condenses 4-methyl-5-(beta-hydroxyethyl)thiazole monophosphate (THZ-P) and 2-methyl-4-amino-5-hydroxymethyl pyrimidine pyrophosphate (HMP-PP) to form thiamine monophosphate (TMP).</text>
</comment>
<keyword evidence="14" id="KW-1185">Reference proteome</keyword>
<comment type="caution">
    <text evidence="13">The sequence shown here is derived from an EMBL/GenBank/DDBJ whole genome shotgun (WGS) entry which is preliminary data.</text>
</comment>
<feature type="binding site" evidence="9">
    <location>
        <position position="70"/>
    </location>
    <ligand>
        <name>Mg(2+)</name>
        <dbReference type="ChEBI" id="CHEBI:18420"/>
    </ligand>
</feature>
<dbReference type="EC" id="2.5.1.3" evidence="9"/>
<dbReference type="GO" id="GO:0004789">
    <property type="term" value="F:thiamine-phosphate diphosphorylase activity"/>
    <property type="evidence" value="ECO:0007669"/>
    <property type="project" value="UniProtKB-EC"/>
</dbReference>
<feature type="binding site" evidence="9">
    <location>
        <position position="69"/>
    </location>
    <ligand>
        <name>4-amino-2-methyl-5-(diphosphooxymethyl)pyrimidine</name>
        <dbReference type="ChEBI" id="CHEBI:57841"/>
    </ligand>
</feature>
<feature type="binding site" evidence="9">
    <location>
        <position position="138"/>
    </location>
    <ligand>
        <name>4-amino-2-methyl-5-(diphosphooxymethyl)pyrimidine</name>
        <dbReference type="ChEBI" id="CHEBI:57841"/>
    </ligand>
</feature>
<comment type="catalytic activity">
    <reaction evidence="8 9 10">
        <text>2-[(2R,5Z)-2-carboxy-4-methylthiazol-5(2H)-ylidene]ethyl phosphate + 4-amino-2-methyl-5-(diphosphooxymethyl)pyrimidine + 2 H(+) = thiamine phosphate + CO2 + diphosphate</text>
        <dbReference type="Rhea" id="RHEA:47844"/>
        <dbReference type="ChEBI" id="CHEBI:15378"/>
        <dbReference type="ChEBI" id="CHEBI:16526"/>
        <dbReference type="ChEBI" id="CHEBI:33019"/>
        <dbReference type="ChEBI" id="CHEBI:37575"/>
        <dbReference type="ChEBI" id="CHEBI:57841"/>
        <dbReference type="ChEBI" id="CHEBI:62899"/>
        <dbReference type="EC" id="2.5.1.3"/>
    </reaction>
</comment>
<evidence type="ECO:0000256" key="6">
    <source>
        <dbReference type="ARBA" id="ARBA00047334"/>
    </source>
</evidence>
<evidence type="ECO:0000256" key="8">
    <source>
        <dbReference type="ARBA" id="ARBA00047883"/>
    </source>
</evidence>
<dbReference type="SUPFAM" id="SSF51391">
    <property type="entry name" value="Thiamin phosphate synthase"/>
    <property type="match status" value="1"/>
</dbReference>
<comment type="catalytic activity">
    <reaction evidence="6 9 10">
        <text>4-methyl-5-(2-phosphooxyethyl)-thiazole + 4-amino-2-methyl-5-(diphosphooxymethyl)pyrimidine + H(+) = thiamine phosphate + diphosphate</text>
        <dbReference type="Rhea" id="RHEA:22328"/>
        <dbReference type="ChEBI" id="CHEBI:15378"/>
        <dbReference type="ChEBI" id="CHEBI:33019"/>
        <dbReference type="ChEBI" id="CHEBI:37575"/>
        <dbReference type="ChEBI" id="CHEBI:57841"/>
        <dbReference type="ChEBI" id="CHEBI:58296"/>
        <dbReference type="EC" id="2.5.1.3"/>
    </reaction>
</comment>
<comment type="pathway">
    <text evidence="1 9 11">Cofactor biosynthesis; thiamine diphosphate biosynthesis; thiamine phosphate from 4-amino-2-methyl-5-diphosphomethylpyrimidine and 4-methyl-5-(2-phosphoethyl)-thiazole: step 1/1.</text>
</comment>
<feature type="binding site" evidence="9">
    <location>
        <position position="108"/>
    </location>
    <ligand>
        <name>4-amino-2-methyl-5-(diphosphooxymethyl)pyrimidine</name>
        <dbReference type="ChEBI" id="CHEBI:57841"/>
    </ligand>
</feature>
<feature type="domain" description="Thiamine phosphate synthase/TenI" evidence="12">
    <location>
        <begin position="7"/>
        <end position="188"/>
    </location>
</feature>
<dbReference type="PANTHER" id="PTHR20857">
    <property type="entry name" value="THIAMINE-PHOSPHATE PYROPHOSPHORYLASE"/>
    <property type="match status" value="1"/>
</dbReference>
<proteinExistence type="inferred from homology"/>
<feature type="binding site" evidence="9">
    <location>
        <begin position="135"/>
        <end position="137"/>
    </location>
    <ligand>
        <name>2-[(2R,5Z)-2-carboxy-4-methylthiazol-5(2H)-ylidene]ethyl phosphate</name>
        <dbReference type="ChEBI" id="CHEBI:62899"/>
    </ligand>
</feature>
<dbReference type="CDD" id="cd00564">
    <property type="entry name" value="TMP_TenI"/>
    <property type="match status" value="1"/>
</dbReference>
<evidence type="ECO:0000313" key="13">
    <source>
        <dbReference type="EMBL" id="MCK0538654.1"/>
    </source>
</evidence>
<evidence type="ECO:0000256" key="3">
    <source>
        <dbReference type="ARBA" id="ARBA00022723"/>
    </source>
</evidence>
<dbReference type="Pfam" id="PF02581">
    <property type="entry name" value="TMP-TENI"/>
    <property type="match status" value="1"/>
</dbReference>
<feature type="binding site" evidence="9">
    <location>
        <begin position="37"/>
        <end position="41"/>
    </location>
    <ligand>
        <name>4-amino-2-methyl-5-(diphosphooxymethyl)pyrimidine</name>
        <dbReference type="ChEBI" id="CHEBI:57841"/>
    </ligand>
</feature>
<evidence type="ECO:0000313" key="14">
    <source>
        <dbReference type="Proteomes" id="UP001165524"/>
    </source>
</evidence>
<organism evidence="13 14">
    <name type="scientific">Alcanivorax quisquiliarum</name>
    <dbReference type="NCBI Taxonomy" id="2933565"/>
    <lineage>
        <taxon>Bacteria</taxon>
        <taxon>Pseudomonadati</taxon>
        <taxon>Pseudomonadota</taxon>
        <taxon>Gammaproteobacteria</taxon>
        <taxon>Oceanospirillales</taxon>
        <taxon>Alcanivoracaceae</taxon>
        <taxon>Alcanivorax</taxon>
    </lineage>
</organism>
<dbReference type="EMBL" id="JALKII010000011">
    <property type="protein sequence ID" value="MCK0538654.1"/>
    <property type="molecule type" value="Genomic_DNA"/>
</dbReference>
<evidence type="ECO:0000256" key="10">
    <source>
        <dbReference type="RuleBase" id="RU003826"/>
    </source>
</evidence>
<evidence type="ECO:0000256" key="9">
    <source>
        <dbReference type="HAMAP-Rule" id="MF_00097"/>
    </source>
</evidence>
<keyword evidence="2 9" id="KW-0808">Transferase</keyword>
<evidence type="ECO:0000259" key="12">
    <source>
        <dbReference type="Pfam" id="PF02581"/>
    </source>
</evidence>
<reference evidence="13" key="1">
    <citation type="submission" date="2022-04" db="EMBL/GenBank/DDBJ databases">
        <title>Alcanivorax sp. CY1518 draft genome sequence.</title>
        <authorList>
            <person name="Zhao G."/>
            <person name="An M."/>
        </authorList>
    </citation>
    <scope>NUCLEOTIDE SEQUENCE</scope>
    <source>
        <strain evidence="13">CY1518</strain>
    </source>
</reference>
<gene>
    <name evidence="9 13" type="primary">thiE</name>
    <name evidence="13" type="ORF">MU846_13145</name>
</gene>
<name>A0ABT0EA28_9GAMM</name>